<protein>
    <recommendedName>
        <fullName evidence="1">DUF6933 domain-containing protein</fullName>
    </recommendedName>
</protein>
<organism evidence="2 3">
    <name type="scientific">Candidatus Thiodiazotropha lotti</name>
    <dbReference type="NCBI Taxonomy" id="2792787"/>
    <lineage>
        <taxon>Bacteria</taxon>
        <taxon>Pseudomonadati</taxon>
        <taxon>Pseudomonadota</taxon>
        <taxon>Gammaproteobacteria</taxon>
        <taxon>Chromatiales</taxon>
        <taxon>Sedimenticolaceae</taxon>
        <taxon>Candidatus Thiodiazotropha</taxon>
    </lineage>
</organism>
<sequence length="175" mass="20198">MLQIRCTAKVQKELGIKKSELAVVKQSHTLLGDWYANLFIVDRRKTLIFVNEKTLLSFILFGVKKRNIKRLPEIFLESLDQLLTIEGFDVGQINKVFSGYEEHEFTKTVSKRVIGNMNDLVYLYKSSILYHGGFKYIDIGELILETNRTPQKNLGWSYSIDLVGELLQGNHRNLS</sequence>
<dbReference type="AlphaFoldDB" id="A0A9E4K8Q3"/>
<dbReference type="EMBL" id="JAEPDI010000026">
    <property type="protein sequence ID" value="MCG7941335.1"/>
    <property type="molecule type" value="Genomic_DNA"/>
</dbReference>
<dbReference type="Pfam" id="PF22016">
    <property type="entry name" value="DUF6933"/>
    <property type="match status" value="1"/>
</dbReference>
<proteinExistence type="predicted"/>
<evidence type="ECO:0000313" key="3">
    <source>
        <dbReference type="Proteomes" id="UP000886687"/>
    </source>
</evidence>
<accession>A0A9E4K8Q3</accession>
<dbReference type="Proteomes" id="UP000886687">
    <property type="component" value="Unassembled WGS sequence"/>
</dbReference>
<gene>
    <name evidence="2" type="ORF">JAZ04_21085</name>
</gene>
<feature type="domain" description="DUF6933" evidence="1">
    <location>
        <begin position="3"/>
        <end position="161"/>
    </location>
</feature>
<name>A0A9E4K8Q3_9GAMM</name>
<reference evidence="2" key="1">
    <citation type="journal article" date="2021" name="Proc. Natl. Acad. Sci. U.S.A.">
        <title>Global biogeography of chemosynthetic symbionts reveals both localized and globally distributed symbiont groups. .</title>
        <authorList>
            <person name="Osvatic J.T."/>
            <person name="Wilkins L.G.E."/>
            <person name="Leibrecht L."/>
            <person name="Leray M."/>
            <person name="Zauner S."/>
            <person name="Polzin J."/>
            <person name="Camacho Y."/>
            <person name="Gros O."/>
            <person name="van Gils J.A."/>
            <person name="Eisen J.A."/>
            <person name="Petersen J.M."/>
            <person name="Yuen B."/>
        </authorList>
    </citation>
    <scope>NUCLEOTIDE SEQUENCE</scope>
    <source>
        <strain evidence="2">MAGL173</strain>
    </source>
</reference>
<evidence type="ECO:0000259" key="1">
    <source>
        <dbReference type="Pfam" id="PF22016"/>
    </source>
</evidence>
<comment type="caution">
    <text evidence="2">The sequence shown here is derived from an EMBL/GenBank/DDBJ whole genome shotgun (WGS) entry which is preliminary data.</text>
</comment>
<dbReference type="InterPro" id="IPR053864">
    <property type="entry name" value="DUF6933"/>
</dbReference>
<evidence type="ECO:0000313" key="2">
    <source>
        <dbReference type="EMBL" id="MCG7941335.1"/>
    </source>
</evidence>